<dbReference type="AlphaFoldDB" id="A0AB34J7V0"/>
<comment type="subcellular location">
    <subcellularLocation>
        <location evidence="1">Membrane</location>
        <topology evidence="1">Multi-pass membrane protein</topology>
    </subcellularLocation>
</comment>
<feature type="compositionally biased region" description="Acidic residues" evidence="6">
    <location>
        <begin position="229"/>
        <end position="238"/>
    </location>
</feature>
<proteinExistence type="inferred from homology"/>
<evidence type="ECO:0000313" key="9">
    <source>
        <dbReference type="Proteomes" id="UP001515480"/>
    </source>
</evidence>
<dbReference type="Pfam" id="PF09717">
    <property type="entry name" value="CPW_WPC"/>
    <property type="match status" value="1"/>
</dbReference>
<evidence type="ECO:0000256" key="6">
    <source>
        <dbReference type="SAM" id="MobiDB-lite"/>
    </source>
</evidence>
<feature type="domain" description="CPW-WPC" evidence="7">
    <location>
        <begin position="160"/>
        <end position="219"/>
    </location>
</feature>
<dbReference type="EMBL" id="JBGBPQ010000011">
    <property type="protein sequence ID" value="KAL1515783.1"/>
    <property type="molecule type" value="Genomic_DNA"/>
</dbReference>
<dbReference type="GO" id="GO:0016020">
    <property type="term" value="C:membrane"/>
    <property type="evidence" value="ECO:0007669"/>
    <property type="project" value="UniProtKB-SubCell"/>
</dbReference>
<sequence length="638" mass="69199">MQRLDLFPKTHSELSQRTLCGAAISLCCGTFIVWAAAHEVARCVAVETHARLLPHTSAEAARHLPINMDIHFPALPCSEIVLELTETTGKGQAHEAALPLADLESTLSKLRTGADGAPLGLPSRLDFSEKVALGLRLHQLMHLFGGVAAQLVRFSRTAGCVRDYAAHCPDQWTHRGGGRCEAPFWYFGQCHRLSSFLQYTEEMKADWSERCEANWPCRAGGEAASGGAEAEEGEDGGEEPYGGAAINASEVVRQTRRLDQALEALEVGELAGGDAGFGLVDAGLRALGVAARDGQAAWQAAAEREVAALEEEVRALRHAADGMHAAHSAGERADGAPLAEWRARLAAARRRVAHVGEVVLGSVSLEGVLRLRGYVELERNLTSVAELMDDLGGHPEQHTRLSDALRTIRGMVGELALGATGSQRREIERQLDKDLLSLLKVLRTMREGVKGEGCTLSGSVQLPRVPATLRFVPARHDKERAAVLPELRARHALYFNASHHVRHLSFGAYFPGQHNPLDSTSRVFLNGSSEMRYLIQVVPSEFVALNGSVVKSNLFSVTEHARTLHWETQGFALPGVFLSYDMSSLKVELDERRGASVRQSIARICALVGGVYTVGGILDKLVYHSLLHVGKQRVGKLS</sequence>
<dbReference type="Pfam" id="PF07970">
    <property type="entry name" value="COPIIcoated_ERV"/>
    <property type="match status" value="1"/>
</dbReference>
<feature type="region of interest" description="Disordered" evidence="6">
    <location>
        <begin position="222"/>
        <end position="243"/>
    </location>
</feature>
<keyword evidence="4" id="KW-1133">Transmembrane helix</keyword>
<comment type="similarity">
    <text evidence="2">Belongs to the ERGIC family.</text>
</comment>
<evidence type="ECO:0000256" key="3">
    <source>
        <dbReference type="ARBA" id="ARBA00022692"/>
    </source>
</evidence>
<dbReference type="InterPro" id="IPR012936">
    <property type="entry name" value="Erv_C"/>
</dbReference>
<evidence type="ECO:0000313" key="8">
    <source>
        <dbReference type="EMBL" id="KAL1515783.1"/>
    </source>
</evidence>
<dbReference type="Pfam" id="PF13850">
    <property type="entry name" value="ERGIC_N"/>
    <property type="match status" value="1"/>
</dbReference>
<name>A0AB34J7V0_PRYPA</name>
<evidence type="ECO:0000259" key="7">
    <source>
        <dbReference type="SMART" id="SM01099"/>
    </source>
</evidence>
<organism evidence="8 9">
    <name type="scientific">Prymnesium parvum</name>
    <name type="common">Toxic golden alga</name>
    <dbReference type="NCBI Taxonomy" id="97485"/>
    <lineage>
        <taxon>Eukaryota</taxon>
        <taxon>Haptista</taxon>
        <taxon>Haptophyta</taxon>
        <taxon>Prymnesiophyceae</taxon>
        <taxon>Prymnesiales</taxon>
        <taxon>Prymnesiaceae</taxon>
        <taxon>Prymnesium</taxon>
    </lineage>
</organism>
<dbReference type="NCBIfam" id="TIGR01492">
    <property type="entry name" value="CPW_WPC"/>
    <property type="match status" value="1"/>
</dbReference>
<dbReference type="PANTHER" id="PTHR10984:SF25">
    <property type="entry name" value="ENDOPLASMIC RETICULUM-GOLGI INTERMEDIATE COMPARTMENT PROTEIN 3"/>
    <property type="match status" value="1"/>
</dbReference>
<dbReference type="InterPro" id="IPR039542">
    <property type="entry name" value="Erv_N"/>
</dbReference>
<dbReference type="SMART" id="SM01099">
    <property type="entry name" value="CPW_WPC"/>
    <property type="match status" value="1"/>
</dbReference>
<dbReference type="PANTHER" id="PTHR10984">
    <property type="entry name" value="ENDOPLASMIC RETICULUM-GOLGI INTERMEDIATE COMPARTMENT PROTEIN"/>
    <property type="match status" value="1"/>
</dbReference>
<comment type="caution">
    <text evidence="8">The sequence shown here is derived from an EMBL/GenBank/DDBJ whole genome shotgun (WGS) entry which is preliminary data.</text>
</comment>
<protein>
    <recommendedName>
        <fullName evidence="7">CPW-WPC domain-containing protein</fullName>
    </recommendedName>
</protein>
<keyword evidence="5" id="KW-0472">Membrane</keyword>
<keyword evidence="9" id="KW-1185">Reference proteome</keyword>
<accession>A0AB34J7V0</accession>
<dbReference type="InterPro" id="IPR006387">
    <property type="entry name" value="CPW_WPC_dom"/>
</dbReference>
<dbReference type="GO" id="GO:0005783">
    <property type="term" value="C:endoplasmic reticulum"/>
    <property type="evidence" value="ECO:0007669"/>
    <property type="project" value="TreeGrafter"/>
</dbReference>
<evidence type="ECO:0000256" key="5">
    <source>
        <dbReference type="ARBA" id="ARBA00023136"/>
    </source>
</evidence>
<evidence type="ECO:0000256" key="4">
    <source>
        <dbReference type="ARBA" id="ARBA00022989"/>
    </source>
</evidence>
<dbReference type="Proteomes" id="UP001515480">
    <property type="component" value="Unassembled WGS sequence"/>
</dbReference>
<dbReference type="GO" id="GO:0030134">
    <property type="term" value="C:COPII-coated ER to Golgi transport vesicle"/>
    <property type="evidence" value="ECO:0007669"/>
    <property type="project" value="TreeGrafter"/>
</dbReference>
<evidence type="ECO:0000256" key="1">
    <source>
        <dbReference type="ARBA" id="ARBA00004141"/>
    </source>
</evidence>
<keyword evidence="3" id="KW-0812">Transmembrane</keyword>
<evidence type="ECO:0000256" key="2">
    <source>
        <dbReference type="ARBA" id="ARBA00005648"/>
    </source>
</evidence>
<reference evidence="8 9" key="1">
    <citation type="journal article" date="2024" name="Science">
        <title>Giant polyketide synthase enzymes in the biosynthesis of giant marine polyether toxins.</title>
        <authorList>
            <person name="Fallon T.R."/>
            <person name="Shende V.V."/>
            <person name="Wierzbicki I.H."/>
            <person name="Pendleton A.L."/>
            <person name="Watervoot N.F."/>
            <person name="Auber R.P."/>
            <person name="Gonzalez D.J."/>
            <person name="Wisecaver J.H."/>
            <person name="Moore B.S."/>
        </authorList>
    </citation>
    <scope>NUCLEOTIDE SEQUENCE [LARGE SCALE GENOMIC DNA]</scope>
    <source>
        <strain evidence="8 9">12B1</strain>
    </source>
</reference>
<gene>
    <name evidence="8" type="ORF">AB1Y20_002399</name>
</gene>
<dbReference type="InterPro" id="IPR045888">
    <property type="entry name" value="Erv"/>
</dbReference>